<proteinExistence type="predicted"/>
<dbReference type="PATRIC" id="fig|28125.4.peg.658"/>
<protein>
    <submittedName>
        <fullName evidence="7">Translocator protein, LysE family</fullName>
    </submittedName>
</protein>
<comment type="caution">
    <text evidence="7">The sequence shown here is derived from an EMBL/GenBank/DDBJ whole genome shotgun (WGS) entry which is preliminary data.</text>
</comment>
<evidence type="ECO:0000313" key="8">
    <source>
        <dbReference type="Proteomes" id="UP000070093"/>
    </source>
</evidence>
<keyword evidence="2" id="KW-1003">Cell membrane</keyword>
<comment type="subcellular location">
    <subcellularLocation>
        <location evidence="1">Cell membrane</location>
        <topology evidence="1">Multi-pass membrane protein</topology>
    </subcellularLocation>
</comment>
<feature type="transmembrane region" description="Helical" evidence="6">
    <location>
        <begin position="26"/>
        <end position="49"/>
    </location>
</feature>
<feature type="transmembrane region" description="Helical" evidence="6">
    <location>
        <begin position="172"/>
        <end position="193"/>
    </location>
</feature>
<evidence type="ECO:0000256" key="2">
    <source>
        <dbReference type="ARBA" id="ARBA00022475"/>
    </source>
</evidence>
<dbReference type="PANTHER" id="PTHR30086">
    <property type="entry name" value="ARGININE EXPORTER PROTEIN ARGO"/>
    <property type="match status" value="1"/>
</dbReference>
<dbReference type="GO" id="GO:0015171">
    <property type="term" value="F:amino acid transmembrane transporter activity"/>
    <property type="evidence" value="ECO:0007669"/>
    <property type="project" value="TreeGrafter"/>
</dbReference>
<keyword evidence="3 6" id="KW-0812">Transmembrane</keyword>
<feature type="transmembrane region" description="Helical" evidence="6">
    <location>
        <begin position="205"/>
        <end position="232"/>
    </location>
</feature>
<dbReference type="GO" id="GO:0005886">
    <property type="term" value="C:plasma membrane"/>
    <property type="evidence" value="ECO:0007669"/>
    <property type="project" value="UniProtKB-SubCell"/>
</dbReference>
<evidence type="ECO:0000256" key="6">
    <source>
        <dbReference type="SAM" id="Phobius"/>
    </source>
</evidence>
<reference evidence="7 8" key="1">
    <citation type="submission" date="2016-02" db="EMBL/GenBank/DDBJ databases">
        <authorList>
            <person name="Wen L."/>
            <person name="He K."/>
            <person name="Yang H."/>
        </authorList>
    </citation>
    <scope>NUCLEOTIDE SEQUENCE [LARGE SCALE GENOMIC DNA]</scope>
    <source>
        <strain evidence="7 8">GED7880</strain>
    </source>
</reference>
<evidence type="ECO:0000313" key="7">
    <source>
        <dbReference type="EMBL" id="KXO17911.1"/>
    </source>
</evidence>
<gene>
    <name evidence="7" type="ORF">HMPREF3202_00673</name>
</gene>
<dbReference type="eggNOG" id="COG1280">
    <property type="taxonomic scope" value="Bacteria"/>
</dbReference>
<evidence type="ECO:0000256" key="3">
    <source>
        <dbReference type="ARBA" id="ARBA00022692"/>
    </source>
</evidence>
<keyword evidence="5 6" id="KW-0472">Membrane</keyword>
<evidence type="ECO:0000256" key="5">
    <source>
        <dbReference type="ARBA" id="ARBA00023136"/>
    </source>
</evidence>
<feature type="transmembrane region" description="Helical" evidence="6">
    <location>
        <begin position="136"/>
        <end position="160"/>
    </location>
</feature>
<dbReference type="AlphaFoldDB" id="A0A137SZM6"/>
<name>A0A137SZM6_9BACT</name>
<dbReference type="Proteomes" id="UP000070093">
    <property type="component" value="Unassembled WGS sequence"/>
</dbReference>
<accession>A0A137SZM6</accession>
<feature type="transmembrane region" description="Helical" evidence="6">
    <location>
        <begin position="96"/>
        <end position="115"/>
    </location>
</feature>
<dbReference type="Pfam" id="PF01810">
    <property type="entry name" value="LysE"/>
    <property type="match status" value="1"/>
</dbReference>
<feature type="transmembrane region" description="Helical" evidence="6">
    <location>
        <begin position="61"/>
        <end position="84"/>
    </location>
</feature>
<evidence type="ECO:0000256" key="4">
    <source>
        <dbReference type="ARBA" id="ARBA00022989"/>
    </source>
</evidence>
<dbReference type="STRING" id="28125.HMPREF3202_00673"/>
<sequence length="238" mass="26549">MSHIFRNFAVQLYNMEFPIQLDILDFVFKGILIGIIASAPMGPVGILCIQRTLNKGRWYGFITGLGATLSDVFYALIVGFGMSFIMKPLSNPAYQFILQITGSILLLFFGIYCFVSNPTKKIHKSGKSKGSILHNGLTAFVVTISNPLIIFLFMATFAQFAFIQPGKTFEMIVGFAAIPVGAMLWWYGLTWLISKIKGKFDEKGILIINKIIGAIVILFSLIILFGTVFNLYHLPSFY</sequence>
<dbReference type="PANTHER" id="PTHR30086:SF20">
    <property type="entry name" value="ARGININE EXPORTER PROTEIN ARGO-RELATED"/>
    <property type="match status" value="1"/>
</dbReference>
<keyword evidence="4 6" id="KW-1133">Transmembrane helix</keyword>
<evidence type="ECO:0000256" key="1">
    <source>
        <dbReference type="ARBA" id="ARBA00004651"/>
    </source>
</evidence>
<dbReference type="EMBL" id="LTAG01000025">
    <property type="protein sequence ID" value="KXO17911.1"/>
    <property type="molecule type" value="Genomic_DNA"/>
</dbReference>
<organism evidence="7 8">
    <name type="scientific">Prevotella bivia</name>
    <dbReference type="NCBI Taxonomy" id="28125"/>
    <lineage>
        <taxon>Bacteria</taxon>
        <taxon>Pseudomonadati</taxon>
        <taxon>Bacteroidota</taxon>
        <taxon>Bacteroidia</taxon>
        <taxon>Bacteroidales</taxon>
        <taxon>Prevotellaceae</taxon>
        <taxon>Prevotella</taxon>
    </lineage>
</organism>
<dbReference type="InterPro" id="IPR001123">
    <property type="entry name" value="LeuE-type"/>
</dbReference>